<reference evidence="3" key="1">
    <citation type="journal article" date="2019" name="Int. J. Syst. Evol. Microbiol.">
        <title>The Global Catalogue of Microorganisms (GCM) 10K type strain sequencing project: providing services to taxonomists for standard genome sequencing and annotation.</title>
        <authorList>
            <consortium name="The Broad Institute Genomics Platform"/>
            <consortium name="The Broad Institute Genome Sequencing Center for Infectious Disease"/>
            <person name="Wu L."/>
            <person name="Ma J."/>
        </authorList>
    </citation>
    <scope>NUCLEOTIDE SEQUENCE [LARGE SCALE GENOMIC DNA]</scope>
    <source>
        <strain evidence="3">CGMCC 1.12478</strain>
    </source>
</reference>
<gene>
    <name evidence="2" type="ORF">GCM10011363_45100</name>
</gene>
<feature type="transmembrane region" description="Helical" evidence="1">
    <location>
        <begin position="44"/>
        <end position="62"/>
    </location>
</feature>
<feature type="transmembrane region" description="Helical" evidence="1">
    <location>
        <begin position="18"/>
        <end position="38"/>
    </location>
</feature>
<feature type="transmembrane region" description="Helical" evidence="1">
    <location>
        <begin position="172"/>
        <end position="193"/>
    </location>
</feature>
<proteinExistence type="predicted"/>
<evidence type="ECO:0008006" key="4">
    <source>
        <dbReference type="Google" id="ProtNLM"/>
    </source>
</evidence>
<dbReference type="EMBL" id="BMFC01000028">
    <property type="protein sequence ID" value="GGC23581.1"/>
    <property type="molecule type" value="Genomic_DNA"/>
</dbReference>
<feature type="transmembrane region" description="Helical" evidence="1">
    <location>
        <begin position="199"/>
        <end position="217"/>
    </location>
</feature>
<comment type="caution">
    <text evidence="2">The sequence shown here is derived from an EMBL/GenBank/DDBJ whole genome shotgun (WGS) entry which is preliminary data.</text>
</comment>
<evidence type="ECO:0000256" key="1">
    <source>
        <dbReference type="SAM" id="Phobius"/>
    </source>
</evidence>
<dbReference type="Proteomes" id="UP000645462">
    <property type="component" value="Unassembled WGS sequence"/>
</dbReference>
<name>A0ABQ1LGL4_9RHOB</name>
<accession>A0ABQ1LGL4</accession>
<organism evidence="2 3">
    <name type="scientific">Marivita lacus</name>
    <dbReference type="NCBI Taxonomy" id="1323742"/>
    <lineage>
        <taxon>Bacteria</taxon>
        <taxon>Pseudomonadati</taxon>
        <taxon>Pseudomonadota</taxon>
        <taxon>Alphaproteobacteria</taxon>
        <taxon>Rhodobacterales</taxon>
        <taxon>Roseobacteraceae</taxon>
        <taxon>Marivita</taxon>
    </lineage>
</organism>
<keyword evidence="3" id="KW-1185">Reference proteome</keyword>
<dbReference type="RefSeq" id="WP_188484358.1">
    <property type="nucleotide sequence ID" value="NZ_BMFC01000028.1"/>
</dbReference>
<keyword evidence="1" id="KW-1133">Transmembrane helix</keyword>
<keyword evidence="1" id="KW-0812">Transmembrane</keyword>
<sequence length="323" mass="35404">MKIHSSTPAKLEIYHRPVFWAVVFGCILFGLAGWGLAGLLEGEWMTALIAVGLGAVMGWLVFRQFLISFSLVLDRDADRIAYHDTKGVWIDTPLSRLTSVACDAKLDTDNGEAQRALVLHLDDAGEPAQIRLAAFKLRTEDVLDSEHAINQWLGQETVAVAEKQRLEITVPVLPLAWLAIVACAFVILNAPVALFSGEVVRAALLIAIGGGAGYVWLEKVLVRLDLTFDPAAGVISMRRSNMLGKTTWLLPLRHFDGAELIEQARVKMVQTSNKRSANVDLLFRNTRPNMTISLSPLGMPEAEAKRIASQINAWLQDFGGPKA</sequence>
<evidence type="ECO:0000313" key="3">
    <source>
        <dbReference type="Proteomes" id="UP000645462"/>
    </source>
</evidence>
<keyword evidence="1" id="KW-0472">Membrane</keyword>
<evidence type="ECO:0000313" key="2">
    <source>
        <dbReference type="EMBL" id="GGC23581.1"/>
    </source>
</evidence>
<protein>
    <recommendedName>
        <fullName evidence="4">PH domain-containing protein</fullName>
    </recommendedName>
</protein>